<name>A0A4U6W4I8_SETVI</name>
<evidence type="ECO:0000256" key="1">
    <source>
        <dbReference type="ARBA" id="ARBA00000900"/>
    </source>
</evidence>
<protein>
    <recommendedName>
        <fullName evidence="2">RING-type E3 ubiquitin transferase</fullName>
        <ecNumber evidence="2">2.3.2.27</ecNumber>
    </recommendedName>
</protein>
<evidence type="ECO:0000256" key="5">
    <source>
        <dbReference type="ARBA" id="ARBA00022833"/>
    </source>
</evidence>
<feature type="transmembrane region" description="Helical" evidence="8">
    <location>
        <begin position="61"/>
        <end position="80"/>
    </location>
</feature>
<dbReference type="InterPro" id="IPR053238">
    <property type="entry name" value="RING-H2_zinc_finger"/>
</dbReference>
<comment type="similarity">
    <text evidence="6">Belongs to the RING-type zinc finger family. ATL subfamily.</text>
</comment>
<dbReference type="AlphaFoldDB" id="A0A4U6W4I8"/>
<feature type="domain" description="RING-type" evidence="9">
    <location>
        <begin position="125"/>
        <end position="166"/>
    </location>
</feature>
<dbReference type="SMART" id="SM00184">
    <property type="entry name" value="RING"/>
    <property type="match status" value="1"/>
</dbReference>
<dbReference type="EC" id="2.3.2.27" evidence="2"/>
<evidence type="ECO:0000256" key="2">
    <source>
        <dbReference type="ARBA" id="ARBA00012483"/>
    </source>
</evidence>
<dbReference type="PANTHER" id="PTHR14155:SF627">
    <property type="entry name" value="OS06G0192800 PROTEIN"/>
    <property type="match status" value="1"/>
</dbReference>
<reference evidence="10" key="1">
    <citation type="submission" date="2019-03" db="EMBL/GenBank/DDBJ databases">
        <title>WGS assembly of Setaria viridis.</title>
        <authorList>
            <person name="Huang P."/>
            <person name="Jenkins J."/>
            <person name="Grimwood J."/>
            <person name="Barry K."/>
            <person name="Healey A."/>
            <person name="Mamidi S."/>
            <person name="Sreedasyam A."/>
            <person name="Shu S."/>
            <person name="Feldman M."/>
            <person name="Wu J."/>
            <person name="Yu Y."/>
            <person name="Chen C."/>
            <person name="Johnson J."/>
            <person name="Rokhsar D."/>
            <person name="Baxter I."/>
            <person name="Schmutz J."/>
            <person name="Brutnell T."/>
            <person name="Kellogg E."/>
        </authorList>
    </citation>
    <scope>NUCLEOTIDE SEQUENCE [LARGE SCALE GENOMIC DNA]</scope>
</reference>
<evidence type="ECO:0000256" key="3">
    <source>
        <dbReference type="ARBA" id="ARBA00022723"/>
    </source>
</evidence>
<keyword evidence="8" id="KW-1133">Transmembrane helix</keyword>
<dbReference type="InterPro" id="IPR013083">
    <property type="entry name" value="Znf_RING/FYVE/PHD"/>
</dbReference>
<keyword evidence="3" id="KW-0479">Metal-binding</keyword>
<organism evidence="10 11">
    <name type="scientific">Setaria viridis</name>
    <name type="common">Green bristlegrass</name>
    <name type="synonym">Setaria italica subsp. viridis</name>
    <dbReference type="NCBI Taxonomy" id="4556"/>
    <lineage>
        <taxon>Eukaryota</taxon>
        <taxon>Viridiplantae</taxon>
        <taxon>Streptophyta</taxon>
        <taxon>Embryophyta</taxon>
        <taxon>Tracheophyta</taxon>
        <taxon>Spermatophyta</taxon>
        <taxon>Magnoliopsida</taxon>
        <taxon>Liliopsida</taxon>
        <taxon>Poales</taxon>
        <taxon>Poaceae</taxon>
        <taxon>PACMAD clade</taxon>
        <taxon>Panicoideae</taxon>
        <taxon>Panicodae</taxon>
        <taxon>Paniceae</taxon>
        <taxon>Cenchrinae</taxon>
        <taxon>Setaria</taxon>
    </lineage>
</organism>
<evidence type="ECO:0000259" key="9">
    <source>
        <dbReference type="PROSITE" id="PS50089"/>
    </source>
</evidence>
<proteinExistence type="inferred from homology"/>
<evidence type="ECO:0000256" key="8">
    <source>
        <dbReference type="SAM" id="Phobius"/>
    </source>
</evidence>
<dbReference type="PANTHER" id="PTHR14155">
    <property type="entry name" value="RING FINGER DOMAIN-CONTAINING"/>
    <property type="match status" value="1"/>
</dbReference>
<dbReference type="EMBL" id="CM016552">
    <property type="protein sequence ID" value="TKW36982.1"/>
    <property type="molecule type" value="Genomic_DNA"/>
</dbReference>
<dbReference type="GO" id="GO:0008270">
    <property type="term" value="F:zinc ion binding"/>
    <property type="evidence" value="ECO:0007669"/>
    <property type="project" value="UniProtKB-KW"/>
</dbReference>
<evidence type="ECO:0000256" key="4">
    <source>
        <dbReference type="ARBA" id="ARBA00022771"/>
    </source>
</evidence>
<dbReference type="SUPFAM" id="SSF57850">
    <property type="entry name" value="RING/U-box"/>
    <property type="match status" value="1"/>
</dbReference>
<dbReference type="PROSITE" id="PS50089">
    <property type="entry name" value="ZF_RING_2"/>
    <property type="match status" value="1"/>
</dbReference>
<gene>
    <name evidence="10" type="ORF">SEVIR_1G017200v2</name>
</gene>
<dbReference type="InterPro" id="IPR001841">
    <property type="entry name" value="Znf_RING"/>
</dbReference>
<evidence type="ECO:0000256" key="7">
    <source>
        <dbReference type="PROSITE-ProRule" id="PRU00175"/>
    </source>
</evidence>
<feature type="transmembrane region" description="Helical" evidence="8">
    <location>
        <begin position="35"/>
        <end position="55"/>
    </location>
</feature>
<comment type="catalytic activity">
    <reaction evidence="1">
        <text>S-ubiquitinyl-[E2 ubiquitin-conjugating enzyme]-L-cysteine + [acceptor protein]-L-lysine = [E2 ubiquitin-conjugating enzyme]-L-cysteine + N(6)-ubiquitinyl-[acceptor protein]-L-lysine.</text>
        <dbReference type="EC" id="2.3.2.27"/>
    </reaction>
</comment>
<keyword evidence="11" id="KW-1185">Reference proteome</keyword>
<dbReference type="GO" id="GO:0061630">
    <property type="term" value="F:ubiquitin protein ligase activity"/>
    <property type="evidence" value="ECO:0007669"/>
    <property type="project" value="UniProtKB-EC"/>
</dbReference>
<keyword evidence="8" id="KW-0812">Transmembrane</keyword>
<dbReference type="Proteomes" id="UP000298652">
    <property type="component" value="Chromosome 1"/>
</dbReference>
<dbReference type="Pfam" id="PF13639">
    <property type="entry name" value="zf-RING_2"/>
    <property type="match status" value="1"/>
</dbReference>
<keyword evidence="8" id="KW-0472">Membrane</keyword>
<evidence type="ECO:0000313" key="11">
    <source>
        <dbReference type="Proteomes" id="UP000298652"/>
    </source>
</evidence>
<accession>A0A4U6W4I8</accession>
<keyword evidence="4 7" id="KW-0863">Zinc-finger</keyword>
<dbReference type="Gramene" id="TKW36982">
    <property type="protein sequence ID" value="TKW36982"/>
    <property type="gene ID" value="SEVIR_1G017200v2"/>
</dbReference>
<dbReference type="OMA" id="VECRTCY"/>
<keyword evidence="5" id="KW-0862">Zinc</keyword>
<dbReference type="Gene3D" id="3.30.40.10">
    <property type="entry name" value="Zinc/RING finger domain, C3HC4 (zinc finger)"/>
    <property type="match status" value="1"/>
</dbReference>
<evidence type="ECO:0000256" key="6">
    <source>
        <dbReference type="ARBA" id="ARBA00024209"/>
    </source>
</evidence>
<sequence length="193" mass="19244">MASVPGRRGSGSGSTIMLSTASSSAGGDDDGVKCLACYGAVVAFVSLLLFCALAATAGLVQAGAVSGFAVVFFSVIGCLVPGSASTRGRGDDAEGASALRRAGSFACECAANAEGGGKPGGNALCAVCLEGLQRGEAVRRLPACGHHHKECVDMWLRTHTTCPLCRCDLLPLACASKTVTAAARVLGDVLPPV</sequence>
<evidence type="ECO:0000313" key="10">
    <source>
        <dbReference type="EMBL" id="TKW36982.1"/>
    </source>
</evidence>